<evidence type="ECO:0000313" key="5">
    <source>
        <dbReference type="Proteomes" id="UP001634394"/>
    </source>
</evidence>
<dbReference type="PROSITE" id="PS50041">
    <property type="entry name" value="C_TYPE_LECTIN_2"/>
    <property type="match status" value="1"/>
</dbReference>
<keyword evidence="2" id="KW-0732">Signal</keyword>
<proteinExistence type="predicted"/>
<feature type="domain" description="C-type lectin" evidence="3">
    <location>
        <begin position="27"/>
        <end position="142"/>
    </location>
</feature>
<name>A0ABD3UWW6_SINWO</name>
<dbReference type="SUPFAM" id="SSF56436">
    <property type="entry name" value="C-type lectin-like"/>
    <property type="match status" value="1"/>
</dbReference>
<keyword evidence="5" id="KW-1185">Reference proteome</keyword>
<dbReference type="PROSITE" id="PS00615">
    <property type="entry name" value="C_TYPE_LECTIN_1"/>
    <property type="match status" value="1"/>
</dbReference>
<dbReference type="CDD" id="cd00037">
    <property type="entry name" value="CLECT"/>
    <property type="match status" value="1"/>
</dbReference>
<feature type="signal peptide" evidence="2">
    <location>
        <begin position="1"/>
        <end position="18"/>
    </location>
</feature>
<accession>A0ABD3UWW6</accession>
<dbReference type="InterPro" id="IPR018378">
    <property type="entry name" value="C-type_lectin_CS"/>
</dbReference>
<dbReference type="PANTHER" id="PTHR22803">
    <property type="entry name" value="MANNOSE, PHOSPHOLIPASE, LECTIN RECEPTOR RELATED"/>
    <property type="match status" value="1"/>
</dbReference>
<dbReference type="SMART" id="SM00034">
    <property type="entry name" value="CLECT"/>
    <property type="match status" value="1"/>
</dbReference>
<keyword evidence="1" id="KW-1015">Disulfide bond</keyword>
<dbReference type="InterPro" id="IPR001304">
    <property type="entry name" value="C-type_lectin-like"/>
</dbReference>
<dbReference type="InterPro" id="IPR016186">
    <property type="entry name" value="C-type_lectin-like/link_sf"/>
</dbReference>
<evidence type="ECO:0000259" key="3">
    <source>
        <dbReference type="PROSITE" id="PS50041"/>
    </source>
</evidence>
<dbReference type="Gene3D" id="3.10.100.10">
    <property type="entry name" value="Mannose-Binding Protein A, subunit A"/>
    <property type="match status" value="1"/>
</dbReference>
<dbReference type="Pfam" id="PF00059">
    <property type="entry name" value="Lectin_C"/>
    <property type="match status" value="1"/>
</dbReference>
<evidence type="ECO:0000256" key="2">
    <source>
        <dbReference type="SAM" id="SignalP"/>
    </source>
</evidence>
<dbReference type="EMBL" id="JBJQND010000015">
    <property type="protein sequence ID" value="KAL3853028.1"/>
    <property type="molecule type" value="Genomic_DNA"/>
</dbReference>
<dbReference type="InterPro" id="IPR050111">
    <property type="entry name" value="C-type_lectin/snaclec_domain"/>
</dbReference>
<comment type="caution">
    <text evidence="4">The sequence shown here is derived from an EMBL/GenBank/DDBJ whole genome shotgun (WGS) entry which is preliminary data.</text>
</comment>
<dbReference type="InterPro" id="IPR016187">
    <property type="entry name" value="CTDL_fold"/>
</dbReference>
<evidence type="ECO:0000313" key="4">
    <source>
        <dbReference type="EMBL" id="KAL3853028.1"/>
    </source>
</evidence>
<gene>
    <name evidence="4" type="ORF">ACJMK2_016614</name>
</gene>
<dbReference type="AlphaFoldDB" id="A0ABD3UWW6"/>
<reference evidence="4 5" key="1">
    <citation type="submission" date="2024-11" db="EMBL/GenBank/DDBJ databases">
        <title>Chromosome-level genome assembly of the freshwater bivalve Anodonta woodiana.</title>
        <authorList>
            <person name="Chen X."/>
        </authorList>
    </citation>
    <scope>NUCLEOTIDE SEQUENCE [LARGE SCALE GENOMIC DNA]</scope>
    <source>
        <strain evidence="4">MN2024</strain>
        <tissue evidence="4">Gills</tissue>
    </source>
</reference>
<protein>
    <recommendedName>
        <fullName evidence="3">C-type lectin domain-containing protein</fullName>
    </recommendedName>
</protein>
<dbReference type="Proteomes" id="UP001634394">
    <property type="component" value="Unassembled WGS sequence"/>
</dbReference>
<feature type="chain" id="PRO_5044778939" description="C-type lectin domain-containing protein" evidence="2">
    <location>
        <begin position="19"/>
        <end position="162"/>
    </location>
</feature>
<organism evidence="4 5">
    <name type="scientific">Sinanodonta woodiana</name>
    <name type="common">Chinese pond mussel</name>
    <name type="synonym">Anodonta woodiana</name>
    <dbReference type="NCBI Taxonomy" id="1069815"/>
    <lineage>
        <taxon>Eukaryota</taxon>
        <taxon>Metazoa</taxon>
        <taxon>Spiralia</taxon>
        <taxon>Lophotrochozoa</taxon>
        <taxon>Mollusca</taxon>
        <taxon>Bivalvia</taxon>
        <taxon>Autobranchia</taxon>
        <taxon>Heteroconchia</taxon>
        <taxon>Palaeoheterodonta</taxon>
        <taxon>Unionida</taxon>
        <taxon>Unionoidea</taxon>
        <taxon>Unionidae</taxon>
        <taxon>Unioninae</taxon>
        <taxon>Sinanodonta</taxon>
    </lineage>
</organism>
<evidence type="ECO:0000256" key="1">
    <source>
        <dbReference type="ARBA" id="ARBA00023157"/>
    </source>
</evidence>
<sequence>MKLVIFLATAVIVPMAYAACGSGWIAHGNSCYKFTTDIQNWVDARTMCKWHSADLAMVETRDENEWIKSQARKANHTDQEKGFWLGATDFIGEGHWYWESTQPLQFTYTDWGQLQPDNRNNSEHCLAILKYFDYAWSDEKCDWDNLNYICEKSFVDVISHFW</sequence>